<evidence type="ECO:0000259" key="1">
    <source>
        <dbReference type="Pfam" id="PF06114"/>
    </source>
</evidence>
<dbReference type="InterPro" id="IPR010359">
    <property type="entry name" value="IrrE_HExxH"/>
</dbReference>
<dbReference type="OrthoDB" id="9816277at2"/>
<proteinExistence type="predicted"/>
<keyword evidence="3" id="KW-1185">Reference proteome</keyword>
<feature type="domain" description="IrrE N-terminal-like" evidence="1">
    <location>
        <begin position="27"/>
        <end position="132"/>
    </location>
</feature>
<accession>A0A1M6QLN9</accession>
<dbReference type="InterPro" id="IPR052345">
    <property type="entry name" value="Rad_response_metalloprotease"/>
</dbReference>
<protein>
    <recommendedName>
        <fullName evidence="1">IrrE N-terminal-like domain-containing protein</fullName>
    </recommendedName>
</protein>
<gene>
    <name evidence="2" type="ORF">SAMN02745248_02045</name>
</gene>
<dbReference type="PANTHER" id="PTHR43236">
    <property type="entry name" value="ANTITOXIN HIGA1"/>
    <property type="match status" value="1"/>
</dbReference>
<reference evidence="2 3" key="1">
    <citation type="submission" date="2016-11" db="EMBL/GenBank/DDBJ databases">
        <authorList>
            <person name="Jaros S."/>
            <person name="Januszkiewicz K."/>
            <person name="Wedrychowicz H."/>
        </authorList>
    </citation>
    <scope>NUCLEOTIDE SEQUENCE [LARGE SCALE GENOMIC DNA]</scope>
    <source>
        <strain evidence="2 3">DSM 3090</strain>
    </source>
</reference>
<dbReference type="Gene3D" id="1.10.10.2910">
    <property type="match status" value="1"/>
</dbReference>
<dbReference type="AlphaFoldDB" id="A0A1M6QLN9"/>
<dbReference type="EMBL" id="FRAD01000017">
    <property type="protein sequence ID" value="SHK21020.1"/>
    <property type="molecule type" value="Genomic_DNA"/>
</dbReference>
<organism evidence="2 3">
    <name type="scientific">Hathewaya proteolytica DSM 3090</name>
    <dbReference type="NCBI Taxonomy" id="1121331"/>
    <lineage>
        <taxon>Bacteria</taxon>
        <taxon>Bacillati</taxon>
        <taxon>Bacillota</taxon>
        <taxon>Clostridia</taxon>
        <taxon>Eubacteriales</taxon>
        <taxon>Clostridiaceae</taxon>
        <taxon>Hathewaya</taxon>
    </lineage>
</organism>
<dbReference type="Proteomes" id="UP000183952">
    <property type="component" value="Unassembled WGS sequence"/>
</dbReference>
<evidence type="ECO:0000313" key="2">
    <source>
        <dbReference type="EMBL" id="SHK21020.1"/>
    </source>
</evidence>
<dbReference type="PANTHER" id="PTHR43236:SF1">
    <property type="entry name" value="BLL7220 PROTEIN"/>
    <property type="match status" value="1"/>
</dbReference>
<name>A0A1M6QLN9_9CLOT</name>
<sequence>MSYNYIEKIAYDLITRYKSCDPFDIAQGLGIKIMYRSDFTKLKGMYAIICDSKYIFINSNLPWEMQRIVCAHELGHSLLHDDLARSSVLQEFMLYDMKNRPEYEANLFASSLLIDSKEFISLAQEGYDVVQLASILNTDINLILIKMSLLKDTIDSVNLNNAQHHL</sequence>
<dbReference type="Pfam" id="PF06114">
    <property type="entry name" value="Peptidase_M78"/>
    <property type="match status" value="1"/>
</dbReference>
<evidence type="ECO:0000313" key="3">
    <source>
        <dbReference type="Proteomes" id="UP000183952"/>
    </source>
</evidence>
<dbReference type="RefSeq" id="WP_072903989.1">
    <property type="nucleotide sequence ID" value="NZ_FRAD01000017.1"/>
</dbReference>
<dbReference type="STRING" id="1121331.SAMN02745248_02045"/>